<comment type="caution">
    <text evidence="1">The sequence shown here is derived from an EMBL/GenBank/DDBJ whole genome shotgun (WGS) entry which is preliminary data.</text>
</comment>
<reference evidence="1 2" key="1">
    <citation type="journal article" date="2021" name="BMC Genomics">
        <title>Datura genome reveals duplications of psychoactive alkaloid biosynthetic genes and high mutation rate following tissue culture.</title>
        <authorList>
            <person name="Rajewski A."/>
            <person name="Carter-House D."/>
            <person name="Stajich J."/>
            <person name="Litt A."/>
        </authorList>
    </citation>
    <scope>NUCLEOTIDE SEQUENCE [LARGE SCALE GENOMIC DNA]</scope>
    <source>
        <strain evidence="1">AR-01</strain>
    </source>
</reference>
<dbReference type="Proteomes" id="UP000823775">
    <property type="component" value="Unassembled WGS sequence"/>
</dbReference>
<evidence type="ECO:0000313" key="1">
    <source>
        <dbReference type="EMBL" id="MCE3215342.1"/>
    </source>
</evidence>
<sequence>MDSRLFEIPKTCRTSLIRNHHRPILDLSSPEMIEAVELRVEKEMRGVKKIRRGMREGGDVCDECSAGQKVIGE</sequence>
<evidence type="ECO:0000313" key="2">
    <source>
        <dbReference type="Proteomes" id="UP000823775"/>
    </source>
</evidence>
<organism evidence="1 2">
    <name type="scientific">Datura stramonium</name>
    <name type="common">Jimsonweed</name>
    <name type="synonym">Common thornapple</name>
    <dbReference type="NCBI Taxonomy" id="4076"/>
    <lineage>
        <taxon>Eukaryota</taxon>
        <taxon>Viridiplantae</taxon>
        <taxon>Streptophyta</taxon>
        <taxon>Embryophyta</taxon>
        <taxon>Tracheophyta</taxon>
        <taxon>Spermatophyta</taxon>
        <taxon>Magnoliopsida</taxon>
        <taxon>eudicotyledons</taxon>
        <taxon>Gunneridae</taxon>
        <taxon>Pentapetalae</taxon>
        <taxon>asterids</taxon>
        <taxon>lamiids</taxon>
        <taxon>Solanales</taxon>
        <taxon>Solanaceae</taxon>
        <taxon>Solanoideae</taxon>
        <taxon>Datureae</taxon>
        <taxon>Datura</taxon>
    </lineage>
</organism>
<protein>
    <submittedName>
        <fullName evidence="1">Uncharacterized protein</fullName>
    </submittedName>
</protein>
<proteinExistence type="predicted"/>
<keyword evidence="2" id="KW-1185">Reference proteome</keyword>
<accession>A0ABS8WQZ7</accession>
<name>A0ABS8WQZ7_DATST</name>
<gene>
    <name evidence="1" type="ORF">HAX54_001965</name>
</gene>
<dbReference type="EMBL" id="JACEIK010010826">
    <property type="protein sequence ID" value="MCE3215342.1"/>
    <property type="molecule type" value="Genomic_DNA"/>
</dbReference>